<dbReference type="Pfam" id="PF12146">
    <property type="entry name" value="Hydrolase_4"/>
    <property type="match status" value="1"/>
</dbReference>
<dbReference type="Gene3D" id="3.40.50.1820">
    <property type="entry name" value="alpha/beta hydrolase"/>
    <property type="match status" value="1"/>
</dbReference>
<dbReference type="PANTHER" id="PTHR22946">
    <property type="entry name" value="DIENELACTONE HYDROLASE DOMAIN-CONTAINING PROTEIN-RELATED"/>
    <property type="match status" value="1"/>
</dbReference>
<name>A0A382DZM6_9ZZZZ</name>
<feature type="domain" description="Serine aminopeptidase S33" evidence="1">
    <location>
        <begin position="45"/>
        <end position="157"/>
    </location>
</feature>
<sequence length="240" mass="25144">MRSLVCCLALVLVVAPVVSAEKMAIDIKSADGVMLKGSYYDAGQPGPAMLLVHQCNMDRTSWESLASSLSGAGIHVLTFDLRGFGETPGEGLVSPESFPRLMKQSPPDVDAAYEYLLKQDGVDRSRVAVGGASCGVALTSDLTTRNPEIKAFMALSGFPSDAAKAHIAKTPGLAVFGAAADADDLTPGVHEVIKASVGGSKNPKSMVKIYGGTEHGLPMFGKNPDLEPAILSWLKTQLLN</sequence>
<protein>
    <recommendedName>
        <fullName evidence="1">Serine aminopeptidase S33 domain-containing protein</fullName>
    </recommendedName>
</protein>
<accession>A0A382DZM6</accession>
<dbReference type="InterPro" id="IPR050261">
    <property type="entry name" value="FrsA_esterase"/>
</dbReference>
<organism evidence="2">
    <name type="scientific">marine metagenome</name>
    <dbReference type="NCBI Taxonomy" id="408172"/>
    <lineage>
        <taxon>unclassified sequences</taxon>
        <taxon>metagenomes</taxon>
        <taxon>ecological metagenomes</taxon>
    </lineage>
</organism>
<dbReference type="SUPFAM" id="SSF53474">
    <property type="entry name" value="alpha/beta-Hydrolases"/>
    <property type="match status" value="1"/>
</dbReference>
<reference evidence="2" key="1">
    <citation type="submission" date="2018-05" db="EMBL/GenBank/DDBJ databases">
        <authorList>
            <person name="Lanie J.A."/>
            <person name="Ng W.-L."/>
            <person name="Kazmierczak K.M."/>
            <person name="Andrzejewski T.M."/>
            <person name="Davidsen T.M."/>
            <person name="Wayne K.J."/>
            <person name="Tettelin H."/>
            <person name="Glass J.I."/>
            <person name="Rusch D."/>
            <person name="Podicherti R."/>
            <person name="Tsui H.-C.T."/>
            <person name="Winkler M.E."/>
        </authorList>
    </citation>
    <scope>NUCLEOTIDE SEQUENCE</scope>
</reference>
<proteinExistence type="predicted"/>
<evidence type="ECO:0000259" key="1">
    <source>
        <dbReference type="Pfam" id="PF12146"/>
    </source>
</evidence>
<dbReference type="AlphaFoldDB" id="A0A382DZM6"/>
<dbReference type="InterPro" id="IPR022742">
    <property type="entry name" value="Hydrolase_4"/>
</dbReference>
<dbReference type="InterPro" id="IPR029058">
    <property type="entry name" value="AB_hydrolase_fold"/>
</dbReference>
<gene>
    <name evidence="2" type="ORF">METZ01_LOCUS195997</name>
</gene>
<dbReference type="EMBL" id="UINC01041618">
    <property type="protein sequence ID" value="SVB43143.1"/>
    <property type="molecule type" value="Genomic_DNA"/>
</dbReference>
<evidence type="ECO:0000313" key="2">
    <source>
        <dbReference type="EMBL" id="SVB43143.1"/>
    </source>
</evidence>